<evidence type="ECO:0000313" key="1">
    <source>
        <dbReference type="EMBL" id="TQV77526.1"/>
    </source>
</evidence>
<protein>
    <submittedName>
        <fullName evidence="1">Uncharacterized protein</fullName>
    </submittedName>
</protein>
<dbReference type="EMBL" id="VIKR01000001">
    <property type="protein sequence ID" value="TQV77526.1"/>
    <property type="molecule type" value="Genomic_DNA"/>
</dbReference>
<dbReference type="AlphaFoldDB" id="A0A545TK12"/>
<evidence type="ECO:0000313" key="2">
    <source>
        <dbReference type="Proteomes" id="UP000317839"/>
    </source>
</evidence>
<dbReference type="Proteomes" id="UP000317839">
    <property type="component" value="Unassembled WGS sequence"/>
</dbReference>
<proteinExistence type="predicted"/>
<organism evidence="1 2">
    <name type="scientific">Aliikangiella marina</name>
    <dbReference type="NCBI Taxonomy" id="1712262"/>
    <lineage>
        <taxon>Bacteria</taxon>
        <taxon>Pseudomonadati</taxon>
        <taxon>Pseudomonadota</taxon>
        <taxon>Gammaproteobacteria</taxon>
        <taxon>Oceanospirillales</taxon>
        <taxon>Pleioneaceae</taxon>
        <taxon>Aliikangiella</taxon>
    </lineage>
</organism>
<dbReference type="OrthoDB" id="975289at2"/>
<dbReference type="RefSeq" id="WP_142941098.1">
    <property type="nucleotide sequence ID" value="NZ_VIKR01000001.1"/>
</dbReference>
<comment type="caution">
    <text evidence="1">The sequence shown here is derived from an EMBL/GenBank/DDBJ whole genome shotgun (WGS) entry which is preliminary data.</text>
</comment>
<name>A0A545TK12_9GAMM</name>
<reference evidence="1 2" key="1">
    <citation type="submission" date="2019-06" db="EMBL/GenBank/DDBJ databases">
        <title>Draft genome of Aliikangiella marina GYP-15.</title>
        <authorList>
            <person name="Wang G."/>
        </authorList>
    </citation>
    <scope>NUCLEOTIDE SEQUENCE [LARGE SCALE GENOMIC DNA]</scope>
    <source>
        <strain evidence="1 2">GYP-15</strain>
    </source>
</reference>
<gene>
    <name evidence="1" type="ORF">FLL45_06170</name>
</gene>
<keyword evidence="2" id="KW-1185">Reference proteome</keyword>
<accession>A0A545TK12</accession>
<sequence length="312" mass="36621">MDLKTLEEVLACLDEDRRLFFYFEEQYAVYMLSKLIGEKQHLAISQIRQHCLAKLLNKPRVKSIIRHCGDGVLTHERLESFIADSYKTFVVTLAHWGHCDSYNWSQTSRPGVNLVLQFNLTNEHDQMVRNIGLDTELFKRWGHPIHQQKSSIAWSRIDFDLESGKALIEEIQTDWIRIASYHHRVAVCAQKNGNEQYRYGGAYYETEKTLRYTNQFLATYGKCWSEVVLGYSIQFIADELGIKDVYYHDYETGAVLKNLRSSRPPKSLYTELPKKFCFSQTSEGPSFVIQDKRAKRRYKKIKSPMWWHLKVA</sequence>